<protein>
    <submittedName>
        <fullName evidence="1">Uncharacterized protein</fullName>
    </submittedName>
</protein>
<comment type="caution">
    <text evidence="1">The sequence shown here is derived from an EMBL/GenBank/DDBJ whole genome shotgun (WGS) entry which is preliminary data.</text>
</comment>
<organism evidence="1 2">
    <name type="scientific">Anisodus tanguticus</name>
    <dbReference type="NCBI Taxonomy" id="243964"/>
    <lineage>
        <taxon>Eukaryota</taxon>
        <taxon>Viridiplantae</taxon>
        <taxon>Streptophyta</taxon>
        <taxon>Embryophyta</taxon>
        <taxon>Tracheophyta</taxon>
        <taxon>Spermatophyta</taxon>
        <taxon>Magnoliopsida</taxon>
        <taxon>eudicotyledons</taxon>
        <taxon>Gunneridae</taxon>
        <taxon>Pentapetalae</taxon>
        <taxon>asterids</taxon>
        <taxon>lamiids</taxon>
        <taxon>Solanales</taxon>
        <taxon>Solanaceae</taxon>
        <taxon>Solanoideae</taxon>
        <taxon>Hyoscyameae</taxon>
        <taxon>Anisodus</taxon>
    </lineage>
</organism>
<keyword evidence="2" id="KW-1185">Reference proteome</keyword>
<evidence type="ECO:0000313" key="1">
    <source>
        <dbReference type="EMBL" id="KAK4348497.1"/>
    </source>
</evidence>
<gene>
    <name evidence="1" type="ORF">RND71_031252</name>
</gene>
<evidence type="ECO:0000313" key="2">
    <source>
        <dbReference type="Proteomes" id="UP001291623"/>
    </source>
</evidence>
<proteinExistence type="predicted"/>
<dbReference type="PANTHER" id="PTHR47868">
    <property type="entry name" value="OS05G0457700 PROTEIN"/>
    <property type="match status" value="1"/>
</dbReference>
<dbReference type="Proteomes" id="UP001291623">
    <property type="component" value="Unassembled WGS sequence"/>
</dbReference>
<dbReference type="GO" id="GO:0005739">
    <property type="term" value="C:mitochondrion"/>
    <property type="evidence" value="ECO:0007669"/>
    <property type="project" value="TreeGrafter"/>
</dbReference>
<dbReference type="EMBL" id="JAVYJV010000017">
    <property type="protein sequence ID" value="KAK4348497.1"/>
    <property type="molecule type" value="Genomic_DNA"/>
</dbReference>
<sequence length="91" mass="9663">MVTFRHMLAVAASEALGGLYLESYQDDASSATADMCLQLLETIRLEIGGGGSDVLGARAKALKGLVELIHGNVESGEKCSGFLCFMCYPLF</sequence>
<dbReference type="AlphaFoldDB" id="A0AAE1RDA0"/>
<reference evidence="1" key="1">
    <citation type="submission" date="2023-12" db="EMBL/GenBank/DDBJ databases">
        <title>Genome assembly of Anisodus tanguticus.</title>
        <authorList>
            <person name="Wang Y.-J."/>
        </authorList>
    </citation>
    <scope>NUCLEOTIDE SEQUENCE</scope>
    <source>
        <strain evidence="1">KB-2021</strain>
        <tissue evidence="1">Leaf</tissue>
    </source>
</reference>
<accession>A0AAE1RDA0</accession>
<name>A0AAE1RDA0_9SOLA</name>
<dbReference type="PANTHER" id="PTHR47868:SF2">
    <property type="entry name" value="OS05G0457700 PROTEIN"/>
    <property type="match status" value="1"/>
</dbReference>